<dbReference type="AlphaFoldDB" id="A0A077DGQ3"/>
<dbReference type="InterPro" id="IPR016163">
    <property type="entry name" value="Ald_DH_C"/>
</dbReference>
<dbReference type="FunFam" id="3.40.605.10:FF:000007">
    <property type="entry name" value="NAD/NADP-dependent betaine aldehyde dehydrogenase"/>
    <property type="match status" value="1"/>
</dbReference>
<dbReference type="PANTHER" id="PTHR43353">
    <property type="entry name" value="SUCCINATE-SEMIALDEHYDE DEHYDROGENASE, MITOCHONDRIAL"/>
    <property type="match status" value="1"/>
</dbReference>
<dbReference type="PROSITE" id="PS00070">
    <property type="entry name" value="ALDEHYDE_DEHYDR_CYS"/>
    <property type="match status" value="1"/>
</dbReference>
<dbReference type="HOGENOM" id="CLU_005391_5_1_4"/>
<accession>A0A077DGQ3</accession>
<reference evidence="4 5" key="1">
    <citation type="journal article" date="2014" name="BMC Genomics">
        <title>A genomic perspective on a new bacterial genus and species from the Alcaligenaceae family, Basilea psittacipulmonis.</title>
        <authorList>
            <person name="Whiteson K.L."/>
            <person name="Hernandez D."/>
            <person name="Lazarevic V."/>
            <person name="Gaia N."/>
            <person name="Farinelli L."/>
            <person name="Francois P."/>
            <person name="Pilo P."/>
            <person name="Frey J."/>
            <person name="Schrenzel J."/>
        </authorList>
    </citation>
    <scope>NUCLEOTIDE SEQUENCE [LARGE SCALE GENOMIC DNA]</scope>
    <source>
        <strain evidence="4 5">DSM 24701</strain>
    </source>
</reference>
<dbReference type="InterPro" id="IPR016160">
    <property type="entry name" value="Ald_DH_CS_CYS"/>
</dbReference>
<dbReference type="CDD" id="cd07103">
    <property type="entry name" value="ALDH_F5_SSADH_GabD"/>
    <property type="match status" value="1"/>
</dbReference>
<dbReference type="OrthoDB" id="6187633at2"/>
<dbReference type="Proteomes" id="UP000028945">
    <property type="component" value="Chromosome"/>
</dbReference>
<evidence type="ECO:0000256" key="1">
    <source>
        <dbReference type="ARBA" id="ARBA00009986"/>
    </source>
</evidence>
<dbReference type="GO" id="GO:0016620">
    <property type="term" value="F:oxidoreductase activity, acting on the aldehyde or oxo group of donors, NAD or NADP as acceptor"/>
    <property type="evidence" value="ECO:0007669"/>
    <property type="project" value="InterPro"/>
</dbReference>
<evidence type="ECO:0000256" key="2">
    <source>
        <dbReference type="ARBA" id="ARBA00023002"/>
    </source>
</evidence>
<dbReference type="RefSeq" id="WP_038501228.1">
    <property type="nucleotide sequence ID" value="NZ_AFWK01000097.1"/>
</dbReference>
<dbReference type="Pfam" id="PF00171">
    <property type="entry name" value="Aldedh"/>
    <property type="match status" value="1"/>
</dbReference>
<keyword evidence="5" id="KW-1185">Reference proteome</keyword>
<protein>
    <submittedName>
        <fullName evidence="4">Aldehyde dehydrogenase</fullName>
    </submittedName>
</protein>
<dbReference type="InterPro" id="IPR016162">
    <property type="entry name" value="Ald_DH_N"/>
</dbReference>
<dbReference type="InterPro" id="IPR016161">
    <property type="entry name" value="Ald_DH/histidinol_DH"/>
</dbReference>
<dbReference type="eggNOG" id="COG1012">
    <property type="taxonomic scope" value="Bacteria"/>
</dbReference>
<evidence type="ECO:0000259" key="3">
    <source>
        <dbReference type="Pfam" id="PF00171"/>
    </source>
</evidence>
<dbReference type="Gene3D" id="3.40.309.10">
    <property type="entry name" value="Aldehyde Dehydrogenase, Chain A, domain 2"/>
    <property type="match status" value="1"/>
</dbReference>
<dbReference type="STRING" id="1072685.IX83_08365"/>
<gene>
    <name evidence="4" type="ORF">IX83_08365</name>
</gene>
<dbReference type="InterPro" id="IPR050740">
    <property type="entry name" value="Aldehyde_DH_Superfamily"/>
</dbReference>
<proteinExistence type="inferred from homology"/>
<dbReference type="EMBL" id="CP009238">
    <property type="protein sequence ID" value="AIL33311.1"/>
    <property type="molecule type" value="Genomic_DNA"/>
</dbReference>
<evidence type="ECO:0000313" key="5">
    <source>
        <dbReference type="Proteomes" id="UP000028945"/>
    </source>
</evidence>
<dbReference type="InterPro" id="IPR015590">
    <property type="entry name" value="Aldehyde_DH_dom"/>
</dbReference>
<dbReference type="Gene3D" id="3.40.605.10">
    <property type="entry name" value="Aldehyde Dehydrogenase, Chain A, domain 1"/>
    <property type="match status" value="1"/>
</dbReference>
<feature type="domain" description="Aldehyde dehydrogenase" evidence="3">
    <location>
        <begin position="18"/>
        <end position="474"/>
    </location>
</feature>
<evidence type="ECO:0000313" key="4">
    <source>
        <dbReference type="EMBL" id="AIL33311.1"/>
    </source>
</evidence>
<organism evidence="4 5">
    <name type="scientific">Basilea psittacipulmonis DSM 24701</name>
    <dbReference type="NCBI Taxonomy" id="1072685"/>
    <lineage>
        <taxon>Bacteria</taxon>
        <taxon>Pseudomonadati</taxon>
        <taxon>Pseudomonadota</taxon>
        <taxon>Betaproteobacteria</taxon>
        <taxon>Burkholderiales</taxon>
        <taxon>Alcaligenaceae</taxon>
        <taxon>Basilea</taxon>
    </lineage>
</organism>
<comment type="similarity">
    <text evidence="1">Belongs to the aldehyde dehydrogenase family.</text>
</comment>
<dbReference type="FunFam" id="3.40.309.10:FF:000009">
    <property type="entry name" value="Aldehyde dehydrogenase A"/>
    <property type="match status" value="1"/>
</dbReference>
<dbReference type="SUPFAM" id="SSF53720">
    <property type="entry name" value="ALDH-like"/>
    <property type="match status" value="1"/>
</dbReference>
<dbReference type="KEGG" id="bpsi:IX83_08365"/>
<name>A0A077DGQ3_9BURK</name>
<dbReference type="PANTHER" id="PTHR43353:SF5">
    <property type="entry name" value="SUCCINATE-SEMIALDEHYDE DEHYDROGENASE, MITOCHONDRIAL"/>
    <property type="match status" value="1"/>
</dbReference>
<sequence>MYQYPELALYINGEFLSGQGRDEQSVMNPATLQVLGQLPHANQADLDLALKSAHDAFVLWCQKSASERAEILHQVADRLRQKASEIAYHITLDEGKIYDEALSEVTSCVAHCNWNAEQAMRIEGRVIQSRDMDLMQLELREPIGVCVAITPWNFPFNQAIRKISAALAAGCTVIIKGSEEAPSAVMNIAKVFHEVGLPAGVLNVVWGVPEVVSDYLIRSPITRVLAFTGSVSVGKSLAAKATESMMSTVMELGGHSPVLIFEDADIHELLPALVRHKLRNAGQSCNAPTRCYVHESKYEALTTALVATFKKVVVGSGLDKETTMGPLANERRLNVMQEMVDDALSKGAKLLIGGRAIKGSGYFFEPTILTDVNDDMRIMNEEPFGPILTISPFRDEHQVVMAANRLNYGLTTYVFTHDAKRQHRLIQALEAGMIRINRIGSSLPETPVVGIKDSGVGVEGGVDSLKPYLQTKFVSLEP</sequence>
<keyword evidence="2" id="KW-0560">Oxidoreductase</keyword>